<dbReference type="InterPro" id="IPR011051">
    <property type="entry name" value="RmlC_Cupin_sf"/>
</dbReference>
<proteinExistence type="predicted"/>
<dbReference type="Pfam" id="PF12833">
    <property type="entry name" value="HTH_18"/>
    <property type="match status" value="1"/>
</dbReference>
<dbReference type="SMART" id="SM00342">
    <property type="entry name" value="HTH_ARAC"/>
    <property type="match status" value="1"/>
</dbReference>
<dbReference type="Proteomes" id="UP000490800">
    <property type="component" value="Unassembled WGS sequence"/>
</dbReference>
<organism evidence="5 6">
    <name type="scientific">Paenibacillus lutrae</name>
    <dbReference type="NCBI Taxonomy" id="2078573"/>
    <lineage>
        <taxon>Bacteria</taxon>
        <taxon>Bacillati</taxon>
        <taxon>Bacillota</taxon>
        <taxon>Bacilli</taxon>
        <taxon>Bacillales</taxon>
        <taxon>Paenibacillaceae</taxon>
        <taxon>Paenibacillus</taxon>
    </lineage>
</organism>
<keyword evidence="3" id="KW-0804">Transcription</keyword>
<comment type="caution">
    <text evidence="5">The sequence shown here is derived from an EMBL/GenBank/DDBJ whole genome shotgun (WGS) entry which is preliminary data.</text>
</comment>
<dbReference type="Gene3D" id="1.10.10.60">
    <property type="entry name" value="Homeodomain-like"/>
    <property type="match status" value="1"/>
</dbReference>
<name>A0A7X3FH92_9BACL</name>
<dbReference type="EMBL" id="RHLK01000003">
    <property type="protein sequence ID" value="MVO99576.1"/>
    <property type="molecule type" value="Genomic_DNA"/>
</dbReference>
<evidence type="ECO:0000313" key="5">
    <source>
        <dbReference type="EMBL" id="MVO99576.1"/>
    </source>
</evidence>
<accession>A0A7X3FH92</accession>
<dbReference type="GO" id="GO:0043565">
    <property type="term" value="F:sequence-specific DNA binding"/>
    <property type="evidence" value="ECO:0007669"/>
    <property type="project" value="InterPro"/>
</dbReference>
<protein>
    <submittedName>
        <fullName evidence="5">Helix-turn-helix domain-containing protein</fullName>
    </submittedName>
</protein>
<dbReference type="AlphaFoldDB" id="A0A7X3FH92"/>
<dbReference type="PROSITE" id="PS01124">
    <property type="entry name" value="HTH_ARAC_FAMILY_2"/>
    <property type="match status" value="1"/>
</dbReference>
<dbReference type="RefSeq" id="WP_157334611.1">
    <property type="nucleotide sequence ID" value="NZ_RHLK01000003.1"/>
</dbReference>
<dbReference type="Gene3D" id="2.60.120.10">
    <property type="entry name" value="Jelly Rolls"/>
    <property type="match status" value="1"/>
</dbReference>
<evidence type="ECO:0000259" key="4">
    <source>
        <dbReference type="PROSITE" id="PS01124"/>
    </source>
</evidence>
<keyword evidence="1" id="KW-0805">Transcription regulation</keyword>
<dbReference type="InterPro" id="IPR009057">
    <property type="entry name" value="Homeodomain-like_sf"/>
</dbReference>
<sequence>MHSFQRAGQAIEAGFDRWQLERPMTLGNFVLEQIRDSCFHKELQAFPEKTSSYTLIYVLSGSGKLIQGEQSVPFGERDFVFAAPGDCWKLDSSSNGPVRLISVRFREVAGRFNLAEVIHTIGTEGPQPVRKDNGALEELLLGLQREIEARDNYAKAMAESYLQQLVVALCRLGTHHATAPKQEFKRAPMKQELAYQAVRYMDQSLLEIKELSQLADVLGYSYSHLSHVFRVEMGESLQSYWARKRILKAMRLLQSGRTNITGIAETLHYQSIHSFSKAFKKIAGLTPSEYQGLYGLSSGKQRQVYN</sequence>
<feature type="domain" description="HTH araC/xylS-type" evidence="4">
    <location>
        <begin position="195"/>
        <end position="293"/>
    </location>
</feature>
<dbReference type="SUPFAM" id="SSF51182">
    <property type="entry name" value="RmlC-like cupins"/>
    <property type="match status" value="1"/>
</dbReference>
<evidence type="ECO:0000256" key="3">
    <source>
        <dbReference type="ARBA" id="ARBA00023163"/>
    </source>
</evidence>
<reference evidence="5 6" key="1">
    <citation type="journal article" date="2019" name="Microorganisms">
        <title>Paenibacillus lutrae sp. nov., A Chitinolytic Species Isolated from A River Otter in Castril Natural Park, Granada, Spain.</title>
        <authorList>
            <person name="Rodriguez M."/>
            <person name="Reina J.C."/>
            <person name="Bejar V."/>
            <person name="Llamas I."/>
        </authorList>
    </citation>
    <scope>NUCLEOTIDE SEQUENCE [LARGE SCALE GENOMIC DNA]</scope>
    <source>
        <strain evidence="5 6">N10</strain>
    </source>
</reference>
<dbReference type="GO" id="GO:0003700">
    <property type="term" value="F:DNA-binding transcription factor activity"/>
    <property type="evidence" value="ECO:0007669"/>
    <property type="project" value="InterPro"/>
</dbReference>
<dbReference type="InterPro" id="IPR014710">
    <property type="entry name" value="RmlC-like_jellyroll"/>
</dbReference>
<keyword evidence="6" id="KW-1185">Reference proteome</keyword>
<dbReference type="PANTHER" id="PTHR46796">
    <property type="entry name" value="HTH-TYPE TRANSCRIPTIONAL ACTIVATOR RHAS-RELATED"/>
    <property type="match status" value="1"/>
</dbReference>
<evidence type="ECO:0000313" key="6">
    <source>
        <dbReference type="Proteomes" id="UP000490800"/>
    </source>
</evidence>
<dbReference type="SUPFAM" id="SSF46689">
    <property type="entry name" value="Homeodomain-like"/>
    <property type="match status" value="2"/>
</dbReference>
<gene>
    <name evidence="5" type="ORF">EDM21_08545</name>
</gene>
<evidence type="ECO:0000256" key="1">
    <source>
        <dbReference type="ARBA" id="ARBA00023015"/>
    </source>
</evidence>
<dbReference type="InterPro" id="IPR018060">
    <property type="entry name" value="HTH_AraC"/>
</dbReference>
<evidence type="ECO:0000256" key="2">
    <source>
        <dbReference type="ARBA" id="ARBA00023125"/>
    </source>
</evidence>
<dbReference type="OrthoDB" id="625043at2"/>
<keyword evidence="2" id="KW-0238">DNA-binding</keyword>
<dbReference type="InterPro" id="IPR050204">
    <property type="entry name" value="AraC_XylS_family_regulators"/>
</dbReference>